<protein>
    <submittedName>
        <fullName evidence="1">Uncharacterized protein</fullName>
    </submittedName>
</protein>
<dbReference type="EMBL" id="JASBWT010000008">
    <property type="protein sequence ID" value="KAJ9102412.1"/>
    <property type="molecule type" value="Genomic_DNA"/>
</dbReference>
<dbReference type="Proteomes" id="UP001227268">
    <property type="component" value="Unassembled WGS sequence"/>
</dbReference>
<proteinExistence type="predicted"/>
<keyword evidence="2" id="KW-1185">Reference proteome</keyword>
<evidence type="ECO:0000313" key="2">
    <source>
        <dbReference type="Proteomes" id="UP001227268"/>
    </source>
</evidence>
<name>A0ACC2VST8_9TREE</name>
<comment type="caution">
    <text evidence="1">The sequence shown here is derived from an EMBL/GenBank/DDBJ whole genome shotgun (WGS) entry which is preliminary data.</text>
</comment>
<gene>
    <name evidence="1" type="ORF">QFC21_002812</name>
</gene>
<evidence type="ECO:0000313" key="1">
    <source>
        <dbReference type="EMBL" id="KAJ9102412.1"/>
    </source>
</evidence>
<sequence>MTVSSPPDTADDMATMVSLAEDPGAFLEWDENEVAQWIGAIGYGQYKDLIIDQGITGDTLPYLNPSSIADIGISSIGHRLAILRAIYQLKMDMSHAGTRMRDDANEHEGFQEGHTDHQDGEGDEAEGGAQRGWEWTEDDWRPADEDPLSRMQLNANGIIMSPTSPGFIHPTTGITSNNPPYSASIGTMVAAYDDREAGMGVGMDDPQLAKLWDIVVEQNERIAVLEQEFRKLSAAYPSAAAISSNTRNVHSQQEFKRSRSRERTLFPPTNAHGEASTPPVLSPTFHAESPSSYPQTSTAAVPIEKGMSSRLPAATPPQLKPMISSSAIMDNPTQTARFAHGQTHSPNLGVGSLSGLLGTPSSMPATSPSYQAQAQADALGVPATLQSHGHLLPAAADAGNNTNRASPTKGESGNMDPPNTARSMGAQGSSSVSAGTSASASAKATASATAAAKSFRVTLEDPCWKVLPAALKKYKINDDWRMYAMFICFGNTERCLSYDEKPLLLFQKLKESGQKPVFMLRHLRDIKSPIAIAEQKQAVRRTNVIQQNLGNSTTVVTPSTSRFAVPAGSTSGTSSLNTPNLTPSDTDANPTSNDKSYTRDTRLHRPPVLQPISARAKAAAAAGALNSGRSTPGSGGQAIFQDLPSPGMRGGGDSLATGDEIPKAGYAVAIYPYIAEREDEFDVLVGMAFVIINKAKGWWVVQKDPDGNGNVVTDSSKSGWVPAGCLLEVSQPVGPAERVDNDGKPPLADQPILPSLIVSSSFQGIALMGYEPKGEGELALQKDELLRVFIKHNGERGWVPSWFVGKIGSSSSSSGDKSAQSSASTAHPEEGNDKATS</sequence>
<reference evidence="1" key="1">
    <citation type="submission" date="2023-04" db="EMBL/GenBank/DDBJ databases">
        <title>Draft Genome sequencing of Naganishia species isolated from polar environments using Oxford Nanopore Technology.</title>
        <authorList>
            <person name="Leo P."/>
            <person name="Venkateswaran K."/>
        </authorList>
    </citation>
    <scope>NUCLEOTIDE SEQUENCE</scope>
    <source>
        <strain evidence="1">MNA-CCFEE 5423</strain>
    </source>
</reference>
<organism evidence="1 2">
    <name type="scientific">Naganishia friedmannii</name>
    <dbReference type="NCBI Taxonomy" id="89922"/>
    <lineage>
        <taxon>Eukaryota</taxon>
        <taxon>Fungi</taxon>
        <taxon>Dikarya</taxon>
        <taxon>Basidiomycota</taxon>
        <taxon>Agaricomycotina</taxon>
        <taxon>Tremellomycetes</taxon>
        <taxon>Filobasidiales</taxon>
        <taxon>Filobasidiaceae</taxon>
        <taxon>Naganishia</taxon>
    </lineage>
</organism>
<accession>A0ACC2VST8</accession>